<evidence type="ECO:0000313" key="2">
    <source>
        <dbReference type="Proteomes" id="UP000017184"/>
    </source>
</evidence>
<dbReference type="EMBL" id="CP004885">
    <property type="protein sequence ID" value="AGX88655.1"/>
    <property type="molecule type" value="Genomic_DNA"/>
</dbReference>
<gene>
    <name evidence="1" type="ORF">Cenrod_2604</name>
</gene>
<dbReference type="AlphaFoldDB" id="U5NBF6"/>
<dbReference type="STRING" id="946483.Cenrod_2604"/>
<dbReference type="HOGENOM" id="CLU_2697797_0_0_4"/>
<name>U5NBF6_9BURK</name>
<proteinExistence type="predicted"/>
<dbReference type="RefSeq" id="WP_022776590.1">
    <property type="nucleotide sequence ID" value="NC_022576.1"/>
</dbReference>
<keyword evidence="2" id="KW-1185">Reference proteome</keyword>
<dbReference type="KEGG" id="cbx:Cenrod_2604"/>
<dbReference type="Proteomes" id="UP000017184">
    <property type="component" value="Chromosome"/>
</dbReference>
<accession>U5NBF6</accession>
<organism evidence="1 2">
    <name type="scientific">Candidatus Symbiobacter mobilis CR</name>
    <dbReference type="NCBI Taxonomy" id="946483"/>
    <lineage>
        <taxon>Bacteria</taxon>
        <taxon>Pseudomonadati</taxon>
        <taxon>Pseudomonadota</taxon>
        <taxon>Betaproteobacteria</taxon>
        <taxon>Burkholderiales</taxon>
        <taxon>Comamonadaceae</taxon>
    </lineage>
</organism>
<protein>
    <submittedName>
        <fullName evidence="1">Uncharacterized protein</fullName>
    </submittedName>
</protein>
<reference evidence="1 2" key="1">
    <citation type="journal article" date="2013" name="Genome Biol.">
        <title>Genomic analysis reveals key aspects of prokaryotic symbiosis in the phototrophic consortium "Chlorochromatium aggregatum".</title>
        <authorList>
            <person name="Liu Z."/>
            <person name="Muller J."/>
            <person name="Li T."/>
            <person name="Alvey R.M."/>
            <person name="Vogl K."/>
            <person name="Frigaard N.U."/>
            <person name="Rockwell N.C."/>
            <person name="Boyd E.S."/>
            <person name="Tomsho L.P."/>
            <person name="Schuster S.C."/>
            <person name="Henke P."/>
            <person name="Rohde M."/>
            <person name="Overmann J."/>
            <person name="Bryant D.A."/>
        </authorList>
    </citation>
    <scope>NUCLEOTIDE SEQUENCE [LARGE SCALE GENOMIC DNA]</scope>
    <source>
        <strain evidence="1">CR</strain>
    </source>
</reference>
<evidence type="ECO:0000313" key="1">
    <source>
        <dbReference type="EMBL" id="AGX88655.1"/>
    </source>
</evidence>
<sequence>MSNLAPVNSNDPSAWCSLTPATKHLIDLIGMNPRPRRLTPYEIELLLQSKRELAEQAFATPTDASTHKLVPAV</sequence>